<reference evidence="2" key="1">
    <citation type="submission" date="2015-01" db="EMBL/GenBank/DDBJ databases">
        <authorList>
            <person name="Manzoor Shahid"/>
            <person name="Zubair Saima"/>
        </authorList>
    </citation>
    <scope>NUCLEOTIDE SEQUENCE [LARGE SCALE GENOMIC DNA]</scope>
    <source>
        <strain evidence="2">V1</strain>
    </source>
</reference>
<evidence type="ECO:0000313" key="2">
    <source>
        <dbReference type="Proteomes" id="UP000042527"/>
    </source>
</evidence>
<accession>A0A0B7GWV1</accession>
<keyword evidence="2" id="KW-1185">Reference proteome</keyword>
<organism evidence="1 2">
    <name type="scientific">Treponema phagedenis</name>
    <dbReference type="NCBI Taxonomy" id="162"/>
    <lineage>
        <taxon>Bacteria</taxon>
        <taxon>Pseudomonadati</taxon>
        <taxon>Spirochaetota</taxon>
        <taxon>Spirochaetia</taxon>
        <taxon>Spirochaetales</taxon>
        <taxon>Treponemataceae</taxon>
        <taxon>Treponema</taxon>
    </lineage>
</organism>
<sequence length="94" mass="10994">MILRSHLCFELLIVLFSFHLFFSYGSCPTFGGRYPLPHLLQYHYNNPERTALWFYGAQKYRAGEKFYATNENQPGATRAYGRVCYSISILVWSP</sequence>
<gene>
    <name evidence="1" type="ORF">TPHV1_150003</name>
</gene>
<name>A0A0B7GWV1_TREPH</name>
<dbReference type="AlphaFoldDB" id="A0A0B7GWV1"/>
<proteinExistence type="predicted"/>
<protein>
    <submittedName>
        <fullName evidence="1">Uncharacterized protein</fullName>
    </submittedName>
</protein>
<evidence type="ECO:0000313" key="1">
    <source>
        <dbReference type="EMBL" id="CEM61121.1"/>
    </source>
</evidence>
<dbReference type="Proteomes" id="UP000042527">
    <property type="component" value="Unassembled WGS sequence"/>
</dbReference>
<dbReference type="EMBL" id="CDNC01000007">
    <property type="protein sequence ID" value="CEM61121.1"/>
    <property type="molecule type" value="Genomic_DNA"/>
</dbReference>